<dbReference type="GO" id="GO:1990281">
    <property type="term" value="C:efflux pump complex"/>
    <property type="evidence" value="ECO:0007669"/>
    <property type="project" value="TreeGrafter"/>
</dbReference>
<dbReference type="Pfam" id="PF25954">
    <property type="entry name" value="Beta-barrel_RND_2"/>
    <property type="match status" value="1"/>
</dbReference>
<dbReference type="InterPro" id="IPR058625">
    <property type="entry name" value="MdtA-like_BSH"/>
</dbReference>
<feature type="compositionally biased region" description="Low complexity" evidence="2">
    <location>
        <begin position="396"/>
        <end position="408"/>
    </location>
</feature>
<dbReference type="EMBL" id="FNIT01000002">
    <property type="protein sequence ID" value="SDN82759.1"/>
    <property type="molecule type" value="Genomic_DNA"/>
</dbReference>
<reference evidence="5 6" key="1">
    <citation type="submission" date="2016-10" db="EMBL/GenBank/DDBJ databases">
        <authorList>
            <person name="de Groot N.N."/>
        </authorList>
    </citation>
    <scope>NUCLEOTIDE SEQUENCE [LARGE SCALE GENOMIC DNA]</scope>
    <source>
        <strain evidence="6">L7-484,KACC 16230,DSM 25025</strain>
    </source>
</reference>
<dbReference type="InterPro" id="IPR006143">
    <property type="entry name" value="RND_pump_MFP"/>
</dbReference>
<dbReference type="FunFam" id="2.40.30.170:FF:000010">
    <property type="entry name" value="Efflux RND transporter periplasmic adaptor subunit"/>
    <property type="match status" value="1"/>
</dbReference>
<sequence length="417" mass="44178">MALLRQIAATLLVLLGGLALWTWLSPVPGRYLLSENSPLPAFARPLVASLSSADDPAKVGATPQDGRRGAAPLVVTDAAVPSVTRDRLRAVGTAEAQRTVAVRPDVTGIVAAIEVRSGDAVEAGQVLMRLQSDAERVAVDRARIALAAAEDQVRRYRSLANSSTVTSVQIEEVARARDAAALDLQSAEIALAKREVRAPIAGRIGILDLDVGALVDGSTTLATVDDRSRLRIVFSTPEAFVAQLAVGQAVSVEPSARNGRAFQGAISAIDSRLDQASRTLRTEATVENTDDTLRPGQSFSVEIAFRGESFLSVDPLAIQWERAGPFVWTVAEERAAKKPVRIIERNVDRVLVASETLREGDAVVTEGVQQLRENAPVRVQTLPDLPETPALPPSGVPSASAPSDAAPVGDRRAEARS</sequence>
<feature type="domain" description="Multidrug resistance protein MdtA-like barrel-sandwich hybrid" evidence="3">
    <location>
        <begin position="98"/>
        <end position="223"/>
    </location>
</feature>
<dbReference type="RefSeq" id="WP_090669874.1">
    <property type="nucleotide sequence ID" value="NZ_FNIT01000002.1"/>
</dbReference>
<dbReference type="Gene3D" id="2.40.50.100">
    <property type="match status" value="1"/>
</dbReference>
<organism evidence="5 6">
    <name type="scientific">Aureimonas jatrophae</name>
    <dbReference type="NCBI Taxonomy" id="1166073"/>
    <lineage>
        <taxon>Bacteria</taxon>
        <taxon>Pseudomonadati</taxon>
        <taxon>Pseudomonadota</taxon>
        <taxon>Alphaproteobacteria</taxon>
        <taxon>Hyphomicrobiales</taxon>
        <taxon>Aurantimonadaceae</taxon>
        <taxon>Aureimonas</taxon>
    </lineage>
</organism>
<feature type="region of interest" description="Disordered" evidence="2">
    <location>
        <begin position="380"/>
        <end position="417"/>
    </location>
</feature>
<feature type="domain" description="CusB-like beta-barrel" evidence="4">
    <location>
        <begin position="233"/>
        <end position="303"/>
    </location>
</feature>
<dbReference type="AlphaFoldDB" id="A0A1H0EKG8"/>
<evidence type="ECO:0000259" key="3">
    <source>
        <dbReference type="Pfam" id="PF25917"/>
    </source>
</evidence>
<dbReference type="PANTHER" id="PTHR30469:SF11">
    <property type="entry name" value="BLL4320 PROTEIN"/>
    <property type="match status" value="1"/>
</dbReference>
<dbReference type="Pfam" id="PF25917">
    <property type="entry name" value="BSH_RND"/>
    <property type="match status" value="1"/>
</dbReference>
<name>A0A1H0EKG8_9HYPH</name>
<comment type="similarity">
    <text evidence="1">Belongs to the membrane fusion protein (MFP) (TC 8.A.1) family.</text>
</comment>
<gene>
    <name evidence="5" type="ORF">SAMN05192530_10278</name>
</gene>
<dbReference type="SUPFAM" id="SSF111369">
    <property type="entry name" value="HlyD-like secretion proteins"/>
    <property type="match status" value="1"/>
</dbReference>
<dbReference type="Proteomes" id="UP000198793">
    <property type="component" value="Unassembled WGS sequence"/>
</dbReference>
<dbReference type="Gene3D" id="2.40.420.20">
    <property type="match status" value="1"/>
</dbReference>
<evidence type="ECO:0000256" key="1">
    <source>
        <dbReference type="ARBA" id="ARBA00009477"/>
    </source>
</evidence>
<dbReference type="InterPro" id="IPR058792">
    <property type="entry name" value="Beta-barrel_RND_2"/>
</dbReference>
<dbReference type="GO" id="GO:0015562">
    <property type="term" value="F:efflux transmembrane transporter activity"/>
    <property type="evidence" value="ECO:0007669"/>
    <property type="project" value="TreeGrafter"/>
</dbReference>
<keyword evidence="6" id="KW-1185">Reference proteome</keyword>
<accession>A0A1H0EKG8</accession>
<dbReference type="STRING" id="1166073.SAMN05192530_10278"/>
<evidence type="ECO:0000313" key="5">
    <source>
        <dbReference type="EMBL" id="SDN82759.1"/>
    </source>
</evidence>
<evidence type="ECO:0000259" key="4">
    <source>
        <dbReference type="Pfam" id="PF25954"/>
    </source>
</evidence>
<evidence type="ECO:0000256" key="2">
    <source>
        <dbReference type="SAM" id="MobiDB-lite"/>
    </source>
</evidence>
<proteinExistence type="inferred from homology"/>
<evidence type="ECO:0000313" key="6">
    <source>
        <dbReference type="Proteomes" id="UP000198793"/>
    </source>
</evidence>
<dbReference type="PANTHER" id="PTHR30469">
    <property type="entry name" value="MULTIDRUG RESISTANCE PROTEIN MDTA"/>
    <property type="match status" value="1"/>
</dbReference>
<dbReference type="Gene3D" id="1.10.287.470">
    <property type="entry name" value="Helix hairpin bin"/>
    <property type="match status" value="1"/>
</dbReference>
<dbReference type="OrthoDB" id="9806939at2"/>
<dbReference type="NCBIfam" id="TIGR01730">
    <property type="entry name" value="RND_mfp"/>
    <property type="match status" value="1"/>
</dbReference>
<dbReference type="Gene3D" id="2.40.30.170">
    <property type="match status" value="1"/>
</dbReference>
<protein>
    <submittedName>
        <fullName evidence="5">RND family efflux transporter, MFP subunit</fullName>
    </submittedName>
</protein>